<dbReference type="InterPro" id="IPR051680">
    <property type="entry name" value="ATP-dep_Glu-Cys_Ligase-2"/>
</dbReference>
<keyword evidence="3" id="KW-1185">Reference proteome</keyword>
<protein>
    <submittedName>
        <fullName evidence="2">Circularly permuted type 2 ATP-grasp protein</fullName>
    </submittedName>
</protein>
<dbReference type="RefSeq" id="WP_379928480.1">
    <property type="nucleotide sequence ID" value="NZ_JBHUMM010000008.1"/>
</dbReference>
<dbReference type="PIRSF" id="PIRSF005522">
    <property type="entry name" value="UCP005522"/>
    <property type="match status" value="1"/>
</dbReference>
<dbReference type="Proteomes" id="UP001597497">
    <property type="component" value="Unassembled WGS sequence"/>
</dbReference>
<sequence>MLRNYEVGHFFDEMMLENDRPRSHYEQLYKQLAQFSNFECRHRNELAQQSFLRRGISFTVYNDEKQGMERTMPFDFVPNIIPQEEWCQLEAGLIQRVRALNAFLQDIYTDQQILHDEVVPRQLVVGSPYFCHPVAQKHFVNRNHIFLAGIDLIRDHQGKYFILEDNLRNPSGLSYVFQNRYCMRKVFPEMFQHYAVRALEKQFTYLLSALEEFAPYHKKNPKIVLLTPGIYNSAYFDHSFLAQQMGIDLVEGRDLLVQDRKVYMKTTKGLKQVDVVYRRLDDDYLDPLEFRADSMLGVAGLVDANRAGNVSILNGMGNGVADDKAIYAYVPAMIRYYLNEAPMIDNVQTYLLSDPDERQYVLEHLSELVVKPVDGSGGYNMLIGPEAGEEEMESFRQAIKRRPEAYIAQPTISLSRIPTFVEDEFSGCHVDLRPFVIMGEKPRVIPGGLTRVALKKGSLVVNSSQGGGGKDTWVLEK</sequence>
<evidence type="ECO:0000313" key="2">
    <source>
        <dbReference type="EMBL" id="MFD2671050.1"/>
    </source>
</evidence>
<comment type="caution">
    <text evidence="2">The sequence shown here is derived from an EMBL/GenBank/DDBJ whole genome shotgun (WGS) entry which is preliminary data.</text>
</comment>
<gene>
    <name evidence="2" type="ORF">ACFSUC_05475</name>
</gene>
<feature type="domain" description="Circularly permuted ATP-grasp type 2" evidence="1">
    <location>
        <begin position="78"/>
        <end position="453"/>
    </location>
</feature>
<name>A0ABW5R7J4_9BACL</name>
<evidence type="ECO:0000313" key="3">
    <source>
        <dbReference type="Proteomes" id="UP001597497"/>
    </source>
</evidence>
<dbReference type="SUPFAM" id="SSF56059">
    <property type="entry name" value="Glutathione synthetase ATP-binding domain-like"/>
    <property type="match status" value="1"/>
</dbReference>
<organism evidence="2 3">
    <name type="scientific">Marinicrinis sediminis</name>
    <dbReference type="NCBI Taxonomy" id="1652465"/>
    <lineage>
        <taxon>Bacteria</taxon>
        <taxon>Bacillati</taxon>
        <taxon>Bacillota</taxon>
        <taxon>Bacilli</taxon>
        <taxon>Bacillales</taxon>
        <taxon>Paenibacillaceae</taxon>
    </lineage>
</organism>
<dbReference type="InterPro" id="IPR016450">
    <property type="entry name" value="UCP005522"/>
</dbReference>
<dbReference type="EMBL" id="JBHUMM010000008">
    <property type="protein sequence ID" value="MFD2671050.1"/>
    <property type="molecule type" value="Genomic_DNA"/>
</dbReference>
<dbReference type="InterPro" id="IPR025841">
    <property type="entry name" value="CP_ATPgrasp_2"/>
</dbReference>
<dbReference type="PANTHER" id="PTHR34595:SF7">
    <property type="entry name" value="SLL1039 PROTEIN"/>
    <property type="match status" value="1"/>
</dbReference>
<reference evidence="3" key="1">
    <citation type="journal article" date="2019" name="Int. J. Syst. Evol. Microbiol.">
        <title>The Global Catalogue of Microorganisms (GCM) 10K type strain sequencing project: providing services to taxonomists for standard genome sequencing and annotation.</title>
        <authorList>
            <consortium name="The Broad Institute Genomics Platform"/>
            <consortium name="The Broad Institute Genome Sequencing Center for Infectious Disease"/>
            <person name="Wu L."/>
            <person name="Ma J."/>
        </authorList>
    </citation>
    <scope>NUCLEOTIDE SEQUENCE [LARGE SCALE GENOMIC DNA]</scope>
    <source>
        <strain evidence="3">KCTC 33676</strain>
    </source>
</reference>
<dbReference type="PANTHER" id="PTHR34595">
    <property type="entry name" value="BLR5612 PROTEIN"/>
    <property type="match status" value="1"/>
</dbReference>
<dbReference type="Gene3D" id="3.40.50.11290">
    <property type="match status" value="1"/>
</dbReference>
<dbReference type="Pfam" id="PF14403">
    <property type="entry name" value="CP_ATPgrasp_2"/>
    <property type="match status" value="1"/>
</dbReference>
<proteinExistence type="predicted"/>
<evidence type="ECO:0000259" key="1">
    <source>
        <dbReference type="Pfam" id="PF14403"/>
    </source>
</evidence>
<accession>A0ABW5R7J4</accession>
<dbReference type="Gene3D" id="3.30.1490.270">
    <property type="match status" value="1"/>
</dbReference>